<dbReference type="Proteomes" id="UP001558613">
    <property type="component" value="Unassembled WGS sequence"/>
</dbReference>
<name>A0ABR3LYJ9_9TELE</name>
<reference evidence="2 3" key="1">
    <citation type="submission" date="2023-09" db="EMBL/GenBank/DDBJ databases">
        <authorList>
            <person name="Wang M."/>
        </authorList>
    </citation>
    <scope>NUCLEOTIDE SEQUENCE [LARGE SCALE GENOMIC DNA]</scope>
    <source>
        <strain evidence="2">GT-2023</strain>
        <tissue evidence="2">Liver</tissue>
    </source>
</reference>
<gene>
    <name evidence="2" type="ORF">QQF64_012237</name>
</gene>
<sequence length="109" mass="11941">MSYLLLLLLPYINLNPLSGYPLHPGRHGDGSRYFYLISLTKHILCLPPSPLTGKLLALVLYLAAAVQCFALTPLSDKHPPAHPPACASVKREYFATDVSQAKTDKIPSQ</sequence>
<evidence type="ECO:0000313" key="3">
    <source>
        <dbReference type="Proteomes" id="UP001558613"/>
    </source>
</evidence>
<keyword evidence="1" id="KW-0732">Signal</keyword>
<feature type="signal peptide" evidence="1">
    <location>
        <begin position="1"/>
        <end position="19"/>
    </location>
</feature>
<keyword evidence="3" id="KW-1185">Reference proteome</keyword>
<proteinExistence type="predicted"/>
<dbReference type="EMBL" id="JAYMGO010000018">
    <property type="protein sequence ID" value="KAL1256692.1"/>
    <property type="molecule type" value="Genomic_DNA"/>
</dbReference>
<protein>
    <submittedName>
        <fullName evidence="2">Uncharacterized protein</fullName>
    </submittedName>
</protein>
<comment type="caution">
    <text evidence="2">The sequence shown here is derived from an EMBL/GenBank/DDBJ whole genome shotgun (WGS) entry which is preliminary data.</text>
</comment>
<accession>A0ABR3LYJ9</accession>
<organism evidence="2 3">
    <name type="scientific">Cirrhinus molitorella</name>
    <name type="common">mud carp</name>
    <dbReference type="NCBI Taxonomy" id="172907"/>
    <lineage>
        <taxon>Eukaryota</taxon>
        <taxon>Metazoa</taxon>
        <taxon>Chordata</taxon>
        <taxon>Craniata</taxon>
        <taxon>Vertebrata</taxon>
        <taxon>Euteleostomi</taxon>
        <taxon>Actinopterygii</taxon>
        <taxon>Neopterygii</taxon>
        <taxon>Teleostei</taxon>
        <taxon>Ostariophysi</taxon>
        <taxon>Cypriniformes</taxon>
        <taxon>Cyprinidae</taxon>
        <taxon>Labeoninae</taxon>
        <taxon>Labeonini</taxon>
        <taxon>Cirrhinus</taxon>
    </lineage>
</organism>
<evidence type="ECO:0000256" key="1">
    <source>
        <dbReference type="SAM" id="SignalP"/>
    </source>
</evidence>
<feature type="chain" id="PRO_5046112021" evidence="1">
    <location>
        <begin position="20"/>
        <end position="109"/>
    </location>
</feature>
<evidence type="ECO:0000313" key="2">
    <source>
        <dbReference type="EMBL" id="KAL1256692.1"/>
    </source>
</evidence>